<evidence type="ECO:0000256" key="12">
    <source>
        <dbReference type="SAM" id="Phobius"/>
    </source>
</evidence>
<dbReference type="GO" id="GO:0016829">
    <property type="term" value="F:lyase activity"/>
    <property type="evidence" value="ECO:0007669"/>
    <property type="project" value="UniProtKB-KW"/>
</dbReference>
<evidence type="ECO:0000256" key="2">
    <source>
        <dbReference type="ARBA" id="ARBA00022729"/>
    </source>
</evidence>
<keyword evidence="12" id="KW-0472">Membrane</keyword>
<dbReference type="SUPFAM" id="SSF48230">
    <property type="entry name" value="Chondroitin AC/alginate lyase"/>
    <property type="match status" value="1"/>
</dbReference>
<evidence type="ECO:0000256" key="6">
    <source>
        <dbReference type="ARBA" id="ARBA00023239"/>
    </source>
</evidence>
<dbReference type="EMBL" id="DAKRPA010000209">
    <property type="protein sequence ID" value="DAZ95329.1"/>
    <property type="molecule type" value="Genomic_DNA"/>
</dbReference>
<dbReference type="Gene3D" id="1.50.10.100">
    <property type="entry name" value="Chondroitin AC/alginate lyase"/>
    <property type="match status" value="1"/>
</dbReference>
<keyword evidence="4 10" id="KW-0175">Coiled coil</keyword>
<dbReference type="GO" id="GO:0031514">
    <property type="term" value="C:motile cilium"/>
    <property type="evidence" value="ECO:0007669"/>
    <property type="project" value="UniProtKB-SubCell"/>
</dbReference>
<feature type="compositionally biased region" description="Polar residues" evidence="11">
    <location>
        <begin position="109"/>
        <end position="119"/>
    </location>
</feature>
<keyword evidence="12" id="KW-0812">Transmembrane</keyword>
<feature type="region of interest" description="Disordered" evidence="11">
    <location>
        <begin position="71"/>
        <end position="119"/>
    </location>
</feature>
<keyword evidence="3" id="KW-0282">Flagellum</keyword>
<evidence type="ECO:0000313" key="16">
    <source>
        <dbReference type="Proteomes" id="UP001146120"/>
    </source>
</evidence>
<reference evidence="15" key="2">
    <citation type="journal article" date="2023" name="Microbiol Resour">
        <title>Decontamination and Annotation of the Draft Genome Sequence of the Oomycete Lagenidium giganteum ARSEF 373.</title>
        <authorList>
            <person name="Morgan W.R."/>
            <person name="Tartar A."/>
        </authorList>
    </citation>
    <scope>NUCLEOTIDE SEQUENCE</scope>
    <source>
        <strain evidence="15">ARSEF 373</strain>
    </source>
</reference>
<evidence type="ECO:0000259" key="14">
    <source>
        <dbReference type="Pfam" id="PF13868"/>
    </source>
</evidence>
<evidence type="ECO:0000259" key="13">
    <source>
        <dbReference type="Pfam" id="PF05426"/>
    </source>
</evidence>
<dbReference type="PANTHER" id="PTHR15504:SF0">
    <property type="entry name" value="CILIA- AND FLAGELLA-ASSOCIATED PROTEIN 45"/>
    <property type="match status" value="1"/>
</dbReference>
<feature type="compositionally biased region" description="Basic and acidic residues" evidence="11">
    <location>
        <begin position="71"/>
        <end position="80"/>
    </location>
</feature>
<feature type="coiled-coil region" evidence="10">
    <location>
        <begin position="1235"/>
        <end position="1316"/>
    </location>
</feature>
<evidence type="ECO:0000256" key="5">
    <source>
        <dbReference type="ARBA" id="ARBA00023069"/>
    </source>
</evidence>
<dbReference type="InterPro" id="IPR008397">
    <property type="entry name" value="Alginate_lyase_dom"/>
</dbReference>
<proteinExistence type="inferred from homology"/>
<evidence type="ECO:0000313" key="15">
    <source>
        <dbReference type="EMBL" id="DAZ95329.1"/>
    </source>
</evidence>
<evidence type="ECO:0000256" key="4">
    <source>
        <dbReference type="ARBA" id="ARBA00023054"/>
    </source>
</evidence>
<keyword evidence="7" id="KW-0966">Cell projection</keyword>
<keyword evidence="12" id="KW-1133">Transmembrane helix</keyword>
<feature type="domain" description="Alginate lyase" evidence="13">
    <location>
        <begin position="536"/>
        <end position="713"/>
    </location>
</feature>
<protein>
    <recommendedName>
        <fullName evidence="9">Cilia- and flagella-associated protein 45</fullName>
    </recommendedName>
</protein>
<evidence type="ECO:0000256" key="9">
    <source>
        <dbReference type="ARBA" id="ARBA00034142"/>
    </source>
</evidence>
<dbReference type="Pfam" id="PF05426">
    <property type="entry name" value="Alginate_lyase"/>
    <property type="match status" value="1"/>
</dbReference>
<dbReference type="Pfam" id="PF13868">
    <property type="entry name" value="TPH"/>
    <property type="match status" value="1"/>
</dbReference>
<evidence type="ECO:0000256" key="11">
    <source>
        <dbReference type="SAM" id="MobiDB-lite"/>
    </source>
</evidence>
<keyword evidence="6" id="KW-0456">Lyase</keyword>
<keyword evidence="16" id="KW-1185">Reference proteome</keyword>
<dbReference type="PANTHER" id="PTHR15504">
    <property type="entry name" value="NASOPHARYNGEAL EPITHELIUM SPECIFIC PROTEIN 1"/>
    <property type="match status" value="1"/>
</dbReference>
<feature type="transmembrane region" description="Helical" evidence="12">
    <location>
        <begin position="21"/>
        <end position="41"/>
    </location>
</feature>
<sequence length="1341" mass="153590">MASHVVNRKDVRRRTGGMQRALRVALVGLATTAVLSLFLMASNRLTFRSGPAVHASEGFSEATRVAEDELRAEKHAEDTASRPNVSLALPEASKHSRIDIKPSTPTPSQPHVTTAAPSASLQSPKYALIRAIGNSLPPRHDPARALQNLRFILEHEQLEDPTVMKHWVFNRLLNATALQQLKALLDEFGASYTEIPFVLEEYAQQSYNVIVEDTREDGVHKDPDADPNEWTKMLTLNEIYDNKNRYALSINHARNKMLDIGIAHGARWILPWDQNCFMTREAWHQVKATIEDEEARNEADKDRVPIKYFFSYMDRLVEENDVIFSPEYKAQPWEEPQIIFRSDAVERFDEGLRYGKRDKAALLVRLRLPGVWDSWGWSTWELTRVQHNLSTDVQPGRAPTAGYAVRLYSGHADMEQGGHSSALFREIKRGEAVVNVLNSLEARVMNEIVHFDAAAPLLYNFTAVEEVQAALNAGKLSRKRKMQVDQIYADAKSALAIPDSSLWSVTHNAPVNFVESRNVFSNYVTHQGLDVNGDTDDPTLLKQMVYNTTALVLAWKLSGNEEYAHKAVKALNVWFLDEATHMLPDLDLTDMSVGKGNETNGLDDEGEVSGIRHTVGLLYTLDMLRLLYQGPESIVSASMKDRMKKWMDDLYIELHTARHSTKLFMPSPSLFGLQYDLQLAGLAAFLDDQVKFRFYVDTMRGRLASMLDRDGKLLIFGGVTTQSYKLQSLASWNLALDFANRLNLTSSFFRYDLNVYDGEESESDEGLICRMVSTQIPCCGKDEDAMVGKCTSLVQKLNDAQLSVYVAITRKAIPNCPSLQKKATCTSLAKTKLKRPVDDTLFGAKKKDTKGTRALQAGREIVGSASSNQEEHKIMMSATKRAGRKHQSSQKSLTVVGDADLDRMKKETKIMTAAELEELEGKREEEQERQRLSAKARKEHMMKLSEEAAKRAPKSEIELALEAEKRETLRRANALKDQQHDSVKLMKTLGARAQAFTIRDQQLKVREELEEETRVYDEKMNLLMEVDRLEGLKRQEVIDESKKEKRIADRKILEEQIVERKKQREKENELVAHEGAEMLVKIKQQQGEELEREKLRRKRAAQSMEEIKQFNEEALQRKLLLQRKIKEEEERVAAYQLKKDEENRMREEEEARKRHEAELRCAKLRSMQEKMANEKAELDELRAKRAAEARERQAREADLAIARKQKQEMDELRRAREAQALHRQRARIKEATMQQSEYESIMAQVEADKQRVRDEDEKKAVARMEHRRVLQQQIEDKERLKKETFAKKQEEGQALKAEYARELEKLERIRLDEVEELARAGVNPLYLAEMKALDIEKARNR</sequence>
<evidence type="ECO:0000256" key="8">
    <source>
        <dbReference type="ARBA" id="ARBA00034116"/>
    </source>
</evidence>
<organism evidence="15 16">
    <name type="scientific">Lagenidium giganteum</name>
    <dbReference type="NCBI Taxonomy" id="4803"/>
    <lineage>
        <taxon>Eukaryota</taxon>
        <taxon>Sar</taxon>
        <taxon>Stramenopiles</taxon>
        <taxon>Oomycota</taxon>
        <taxon>Peronosporomycetes</taxon>
        <taxon>Pythiales</taxon>
        <taxon>Pythiaceae</taxon>
    </lineage>
</organism>
<name>A0AAV2YQ95_9STRA</name>
<comment type="caution">
    <text evidence="15">The sequence shown here is derived from an EMBL/GenBank/DDBJ whole genome shotgun (WGS) entry which is preliminary data.</text>
</comment>
<accession>A0AAV2YQ95</accession>
<evidence type="ECO:0000256" key="3">
    <source>
        <dbReference type="ARBA" id="ARBA00022846"/>
    </source>
</evidence>
<dbReference type="InterPro" id="IPR033253">
    <property type="entry name" value="CFAP45"/>
</dbReference>
<evidence type="ECO:0000256" key="10">
    <source>
        <dbReference type="SAM" id="Coils"/>
    </source>
</evidence>
<dbReference type="InterPro" id="IPR008929">
    <property type="entry name" value="Chondroitin_lyas"/>
</dbReference>
<dbReference type="InterPro" id="IPR043597">
    <property type="entry name" value="TPH_dom"/>
</dbReference>
<keyword evidence="2" id="KW-0732">Signal</keyword>
<feature type="domain" description="Trichohyalin-plectin-homology" evidence="14">
    <location>
        <begin position="977"/>
        <end position="1320"/>
    </location>
</feature>
<evidence type="ECO:0000256" key="7">
    <source>
        <dbReference type="ARBA" id="ARBA00023273"/>
    </source>
</evidence>
<evidence type="ECO:0000256" key="1">
    <source>
        <dbReference type="ARBA" id="ARBA00004230"/>
    </source>
</evidence>
<comment type="subcellular location">
    <subcellularLocation>
        <location evidence="1">Cell projection</location>
        <location evidence="1">Cilium</location>
        <location evidence="1">Flagellum</location>
    </subcellularLocation>
</comment>
<dbReference type="Proteomes" id="UP001146120">
    <property type="component" value="Unassembled WGS sequence"/>
</dbReference>
<comment type="similarity">
    <text evidence="8">Belongs to the CFAP45 family.</text>
</comment>
<gene>
    <name evidence="15" type="ORF">N0F65_002436</name>
</gene>
<feature type="coiled-coil region" evidence="10">
    <location>
        <begin position="1050"/>
        <end position="1198"/>
    </location>
</feature>
<reference evidence="15" key="1">
    <citation type="submission" date="2022-11" db="EMBL/GenBank/DDBJ databases">
        <authorList>
            <person name="Morgan W.R."/>
            <person name="Tartar A."/>
        </authorList>
    </citation>
    <scope>NUCLEOTIDE SEQUENCE</scope>
    <source>
        <strain evidence="15">ARSEF 373</strain>
    </source>
</reference>
<keyword evidence="5" id="KW-0969">Cilium</keyword>